<dbReference type="InterPro" id="IPR001322">
    <property type="entry name" value="Lamin_tail_dom"/>
</dbReference>
<reference evidence="4 5" key="1">
    <citation type="journal article" date="2014" name="PLoS ONE">
        <title>Rumen cellulosomics: divergent fiber-degrading strategies revealed by comparative genome-wide analysis of six ruminococcal strains.</title>
        <authorList>
            <person name="Dassa B."/>
            <person name="Borovok I."/>
            <person name="Ruimy-Israeli V."/>
            <person name="Lamed R."/>
            <person name="Flint H.J."/>
            <person name="Duncan S.H."/>
            <person name="Henrissat B."/>
            <person name="Coutinho P."/>
            <person name="Morrison M."/>
            <person name="Mosoni P."/>
            <person name="Yeoman C.J."/>
            <person name="White B.A."/>
            <person name="Bayer E.A."/>
        </authorList>
    </citation>
    <scope>NUCLEOTIDE SEQUENCE [LARGE SCALE GENOMIC DNA]</scope>
    <source>
        <strain evidence="4 5">007c</strain>
    </source>
</reference>
<evidence type="ECO:0000313" key="4">
    <source>
        <dbReference type="EMBL" id="EWM54962.1"/>
    </source>
</evidence>
<dbReference type="eggNOG" id="COG5337">
    <property type="taxonomic scope" value="Bacteria"/>
</dbReference>
<keyword evidence="5" id="KW-1185">Reference proteome</keyword>
<protein>
    <recommendedName>
        <fullName evidence="6">Dockerin domain-containing protein</fullName>
    </recommendedName>
</protein>
<dbReference type="SUPFAM" id="SSF74853">
    <property type="entry name" value="Lamin A/C globular tail domain"/>
    <property type="match status" value="1"/>
</dbReference>
<dbReference type="InterPro" id="IPR036439">
    <property type="entry name" value="Dockerin_dom_sf"/>
</dbReference>
<dbReference type="InterPro" id="IPR036415">
    <property type="entry name" value="Lamin_tail_dom_sf"/>
</dbReference>
<feature type="signal peptide" evidence="1">
    <location>
        <begin position="1"/>
        <end position="29"/>
    </location>
</feature>
<evidence type="ECO:0000259" key="2">
    <source>
        <dbReference type="PROSITE" id="PS51766"/>
    </source>
</evidence>
<feature type="chain" id="PRO_5004901891" description="Dockerin domain-containing protein" evidence="1">
    <location>
        <begin position="30"/>
        <end position="879"/>
    </location>
</feature>
<dbReference type="PROSITE" id="PS00018">
    <property type="entry name" value="EF_HAND_1"/>
    <property type="match status" value="1"/>
</dbReference>
<organism evidence="4 5">
    <name type="scientific">Ruminococcus flavefaciens 007c</name>
    <dbReference type="NCBI Taxonomy" id="1341157"/>
    <lineage>
        <taxon>Bacteria</taxon>
        <taxon>Bacillati</taxon>
        <taxon>Bacillota</taxon>
        <taxon>Clostridia</taxon>
        <taxon>Eubacteriales</taxon>
        <taxon>Oscillospiraceae</taxon>
        <taxon>Ruminococcus</taxon>
    </lineage>
</organism>
<accession>W7V2C3</accession>
<gene>
    <name evidence="4" type="ORF">RF007C_02925</name>
</gene>
<feature type="domain" description="Dockerin" evidence="2">
    <location>
        <begin position="816"/>
        <end position="879"/>
    </location>
</feature>
<dbReference type="PATRIC" id="fig|1341157.4.peg.303"/>
<dbReference type="Pfam" id="PF00932">
    <property type="entry name" value="LTD"/>
    <property type="match status" value="1"/>
</dbReference>
<proteinExistence type="predicted"/>
<name>W7V2C3_RUMFL</name>
<dbReference type="InterPro" id="IPR016134">
    <property type="entry name" value="Dockerin_dom"/>
</dbReference>
<dbReference type="OrthoDB" id="9806464at2"/>
<dbReference type="InterPro" id="IPR044060">
    <property type="entry name" value="Bacterial_rp_domain"/>
</dbReference>
<dbReference type="InterPro" id="IPR002105">
    <property type="entry name" value="Dockerin_1_rpt"/>
</dbReference>
<dbReference type="PROSITE" id="PS00448">
    <property type="entry name" value="CLOS_CELLULOSOME_RPT"/>
    <property type="match status" value="1"/>
</dbReference>
<dbReference type="InterPro" id="IPR014867">
    <property type="entry name" value="Spore_coat_CotH_CotH2/3/7"/>
</dbReference>
<dbReference type="Pfam" id="PF08757">
    <property type="entry name" value="CotH"/>
    <property type="match status" value="1"/>
</dbReference>
<dbReference type="GO" id="GO:0000272">
    <property type="term" value="P:polysaccharide catabolic process"/>
    <property type="evidence" value="ECO:0007669"/>
    <property type="project" value="InterPro"/>
</dbReference>
<evidence type="ECO:0000256" key="1">
    <source>
        <dbReference type="SAM" id="SignalP"/>
    </source>
</evidence>
<dbReference type="InterPro" id="IPR026876">
    <property type="entry name" value="Fn3_assoc_repeat"/>
</dbReference>
<dbReference type="Gene3D" id="2.60.40.1260">
    <property type="entry name" value="Lamin Tail domain"/>
    <property type="match status" value="1"/>
</dbReference>
<dbReference type="PROSITE" id="PS51841">
    <property type="entry name" value="LTD"/>
    <property type="match status" value="1"/>
</dbReference>
<comment type="caution">
    <text evidence="4">The sequence shown here is derived from an EMBL/GenBank/DDBJ whole genome shotgun (WGS) entry which is preliminary data.</text>
</comment>
<dbReference type="PROSITE" id="PS51766">
    <property type="entry name" value="DOCKERIN"/>
    <property type="match status" value="1"/>
</dbReference>
<dbReference type="EMBL" id="ATAX01000007">
    <property type="protein sequence ID" value="EWM54962.1"/>
    <property type="molecule type" value="Genomic_DNA"/>
</dbReference>
<dbReference type="CDD" id="cd14256">
    <property type="entry name" value="Dockerin_I"/>
    <property type="match status" value="1"/>
</dbReference>
<dbReference type="Pfam" id="PF13287">
    <property type="entry name" value="Fn3_assoc"/>
    <property type="match status" value="1"/>
</dbReference>
<dbReference type="AlphaFoldDB" id="W7V2C3"/>
<dbReference type="RefSeq" id="WP_037296580.1">
    <property type="nucleotide sequence ID" value="NZ_ATAX01000007.1"/>
</dbReference>
<dbReference type="GO" id="GO:0004553">
    <property type="term" value="F:hydrolase activity, hydrolyzing O-glycosyl compounds"/>
    <property type="evidence" value="ECO:0007669"/>
    <property type="project" value="InterPro"/>
</dbReference>
<feature type="domain" description="LTD" evidence="3">
    <location>
        <begin position="26"/>
        <end position="144"/>
    </location>
</feature>
<dbReference type="SUPFAM" id="SSF63446">
    <property type="entry name" value="Type I dockerin domain"/>
    <property type="match status" value="1"/>
</dbReference>
<evidence type="ECO:0000313" key="5">
    <source>
        <dbReference type="Proteomes" id="UP000019365"/>
    </source>
</evidence>
<evidence type="ECO:0008006" key="6">
    <source>
        <dbReference type="Google" id="ProtNLM"/>
    </source>
</evidence>
<dbReference type="Pfam" id="PF00404">
    <property type="entry name" value="Dockerin_1"/>
    <property type="match status" value="1"/>
</dbReference>
<dbReference type="InterPro" id="IPR018247">
    <property type="entry name" value="EF_Hand_1_Ca_BS"/>
</dbReference>
<evidence type="ECO:0000259" key="3">
    <source>
        <dbReference type="PROSITE" id="PS51841"/>
    </source>
</evidence>
<dbReference type="Pfam" id="PF18998">
    <property type="entry name" value="Flg_new_2"/>
    <property type="match status" value="1"/>
</dbReference>
<sequence length="879" mass="97453">MSFTKKIVSLVSAASMASALVSAVPSVYAEDSSALLINEICTQNKTSYTDSYGKASDWIELLNAGSSAMDISGYGLSDDPAAGAVFSFPSGTVLGAGQRILVIASKEPSDGSELHTGFSLSKSGDTVILYDKSGNAVQTVEIPSLKEDETYGRAPDGGSSFAKMEATPLAENKSAVAEPVFSMTSGFYGNTDNLALSLSSEDTIYYTLDSTDPTTSETAKVYSADIPLYDRSSEPNVYSKYQHDNTAQSIILSTNYKASSALFDKATVVRAAAKSADGRFSPVVTNTYFVMPQDKLKFYTDIPVVSMVTDPDNLFDPDKGIYVCGNQFLEWKKNNPGAFKSEWDADNVANFFSKGKAWERPASITLFENGELGFSQEMGIRIKGASTRNSQSKSFNIFARSEYGDSKLNYTLLEDNVSKITGKKVKKYDSFSLRAVGWVDRMRELAVTDPLKKLDDLATYDSRRCMLFIDGELWGMYDLMEKCSDYYIQSNYDIPAENAAIIKNGELEEGTDADYDEIEDISDYCEKNDLSRKEAYEYVASRIDIDSIILHYCAGLYLGTWDWPNYNYMMWKNKGEPIEGNPYSDGKWRFGTFDLDYSAGLTYASFGGVQGYAHDSFRKMDKSVNDTPTTIFHALLDNEEFRNRFAATFSSFATDVYEPEKMVAIIDSQEQQYMPYMVMMSWRWNSGTPKKDYSGYSADETAYYHKELNTMRDFFRNRPEYAMKFMKEYLGLSSETAFLTVKADKGGTVKLNGSILSLSDGKWAGSLKKGDKVTVSAAPDTGYTFGGWTGAVTSSDTEISFTVQNDSVISCAFMRNSFEKGDLNSDGSVSVADMLLLQKHILGNQSFDEEIWNRADMDGDSCVDSLDMVLLRKKVIAGR</sequence>
<dbReference type="Proteomes" id="UP000019365">
    <property type="component" value="Unassembled WGS sequence"/>
</dbReference>
<keyword evidence="1" id="KW-0732">Signal</keyword>
<dbReference type="Gene3D" id="1.10.1330.10">
    <property type="entry name" value="Dockerin domain"/>
    <property type="match status" value="1"/>
</dbReference>